<dbReference type="AlphaFoldDB" id="A0A3Q0IZ78"/>
<feature type="region of interest" description="Disordered" evidence="1">
    <location>
        <begin position="103"/>
        <end position="143"/>
    </location>
</feature>
<reference evidence="3" key="1">
    <citation type="submission" date="2025-08" db="UniProtKB">
        <authorList>
            <consortium name="RefSeq"/>
        </authorList>
    </citation>
    <scope>IDENTIFICATION</scope>
</reference>
<dbReference type="PaxDb" id="121845-A0A3Q0IZ78"/>
<protein>
    <submittedName>
        <fullName evidence="3">Uncharacterized protein LOC113468624</fullName>
    </submittedName>
</protein>
<feature type="compositionally biased region" description="Basic and acidic residues" evidence="1">
    <location>
        <begin position="114"/>
        <end position="125"/>
    </location>
</feature>
<organism evidence="2 3">
    <name type="scientific">Diaphorina citri</name>
    <name type="common">Asian citrus psyllid</name>
    <dbReference type="NCBI Taxonomy" id="121845"/>
    <lineage>
        <taxon>Eukaryota</taxon>
        <taxon>Metazoa</taxon>
        <taxon>Ecdysozoa</taxon>
        <taxon>Arthropoda</taxon>
        <taxon>Hexapoda</taxon>
        <taxon>Insecta</taxon>
        <taxon>Pterygota</taxon>
        <taxon>Neoptera</taxon>
        <taxon>Paraneoptera</taxon>
        <taxon>Hemiptera</taxon>
        <taxon>Sternorrhyncha</taxon>
        <taxon>Psylloidea</taxon>
        <taxon>Psyllidae</taxon>
        <taxon>Diaphorininae</taxon>
        <taxon>Diaphorina</taxon>
    </lineage>
</organism>
<keyword evidence="2" id="KW-1185">Reference proteome</keyword>
<dbReference type="Proteomes" id="UP000079169">
    <property type="component" value="Unplaced"/>
</dbReference>
<name>A0A3Q0IZ78_DIACI</name>
<accession>A0A3Q0IZ78</accession>
<evidence type="ECO:0000313" key="3">
    <source>
        <dbReference type="RefSeq" id="XP_026681499.1"/>
    </source>
</evidence>
<gene>
    <name evidence="3" type="primary">LOC113468624</name>
</gene>
<evidence type="ECO:0000256" key="1">
    <source>
        <dbReference type="SAM" id="MobiDB-lite"/>
    </source>
</evidence>
<proteinExistence type="predicted"/>
<dbReference type="KEGG" id="dci:113468624"/>
<dbReference type="GeneID" id="113468624"/>
<evidence type="ECO:0000313" key="2">
    <source>
        <dbReference type="Proteomes" id="UP000079169"/>
    </source>
</evidence>
<dbReference type="RefSeq" id="XP_026681499.1">
    <property type="nucleotide sequence ID" value="XM_026825698.1"/>
</dbReference>
<feature type="region of interest" description="Disordered" evidence="1">
    <location>
        <begin position="258"/>
        <end position="299"/>
    </location>
</feature>
<sequence length="528" mass="60463">MAILSLVFSTSFSLDNHYSLHLHTRSLRPHQTAEDTTDKVYRYIMNGSEEQVNFFYVLDENEVLTAHAQKVLKYYVRAGYNVFLVRVCHTQFVRADAQKDGRLMEGAQESSVEDAQKDGRLKEGAQESSVEGAQRDGRFVEGGRKDGRFEKEEALGDNRLESGSILERFGNSKGDLRNDILGDKMDKEDLHRNVVGNLDKEDLKDLVLENKIDTKEDLRNNGLGNKIDTKEDLRNYVLGKFNAQGDLKSNVGRIDTKGDLESRESAKGGLNIERNSLGNQKEVGRNADNQIDSKDNLSTRDVETYDAQFKKEIQSRFERDTSREMFERIRALLGRNRTFAQDARQFREPITSMEITTEADTELKRVQLCTCPRCSAKTKGKSAFFERKSSLLEGKTAGLDPSDDVLAKVISFSINYREFLRHTMVEKAYQEGVYDMNLVKLLLLWKFGNSLVLLNQETLFHSKFINRSKVNLGFHLIYSPYECSAVMYNLIELYVKGERMNQAIMNVYRMFCKKSGFCPAITYVQLKK</sequence>
<feature type="compositionally biased region" description="Basic and acidic residues" evidence="1">
    <location>
        <begin position="133"/>
        <end position="143"/>
    </location>
</feature>